<keyword evidence="5 6" id="KW-0560">Oxidoreductase</keyword>
<dbReference type="Proteomes" id="UP000321805">
    <property type="component" value="Chromosome"/>
</dbReference>
<dbReference type="SUPFAM" id="SSF56645">
    <property type="entry name" value="Acyl-CoA dehydrogenase NM domain-like"/>
    <property type="match status" value="1"/>
</dbReference>
<dbReference type="Gene3D" id="1.20.140.10">
    <property type="entry name" value="Butyryl-CoA Dehydrogenase, subunit A, domain 3"/>
    <property type="match status" value="1"/>
</dbReference>
<keyword evidence="4 6" id="KW-0274">FAD</keyword>
<sequence length="385" mass="41559">MSFDLTDEQQMLREMVHDFVERECPKLVARDLEAAEEFPHALAAKMAAASLPGVGIPEELGGQGGGMVEQVIVCEELSRSLGGLSWMWGLTAFSGARALLAHGSPEQQQAMLPRMAAGDLTFAIALTEPGGGTDVLRAMRTRARRTDGGWILNGTKIWSTLAHVSDRLLVLARTSDEERASQGLTVFLVDRRSPGVTATPIPKLGMRAMGSCEVSFADVVVPDADVLGDVGGGWRQILASLNSERLLVAAMCLGIHRGVLEDAVAYAGEREAFGKPIGAMQAIQHGIADIAMTLECSRLLIYRAAWLYEQGRPCGVEATTAKCLAAEWATSAADFGIQVLGGYGYAQEYNMQRYWRDARLYRIGPITNEMARNVVGESLGLPRSF</sequence>
<dbReference type="Gene3D" id="2.40.110.10">
    <property type="entry name" value="Butyryl-CoA Dehydrogenase, subunit A, domain 2"/>
    <property type="match status" value="1"/>
</dbReference>
<feature type="domain" description="Acyl-CoA dehydrogenase/oxidase N-terminal" evidence="9">
    <location>
        <begin position="6"/>
        <end position="119"/>
    </location>
</feature>
<dbReference type="InterPro" id="IPR006089">
    <property type="entry name" value="Acyl-CoA_DH_CS"/>
</dbReference>
<dbReference type="InterPro" id="IPR046373">
    <property type="entry name" value="Acyl-CoA_Oxase/DH_mid-dom_sf"/>
</dbReference>
<dbReference type="KEGG" id="bsol:FSW04_22450"/>
<gene>
    <name evidence="10" type="ORF">FSW04_22450</name>
</gene>
<dbReference type="InterPro" id="IPR006091">
    <property type="entry name" value="Acyl-CoA_Oxase/DH_mid-dom"/>
</dbReference>
<evidence type="ECO:0000259" key="8">
    <source>
        <dbReference type="Pfam" id="PF02770"/>
    </source>
</evidence>
<dbReference type="GO" id="GO:0050660">
    <property type="term" value="F:flavin adenine dinucleotide binding"/>
    <property type="evidence" value="ECO:0007669"/>
    <property type="project" value="InterPro"/>
</dbReference>
<evidence type="ECO:0000256" key="3">
    <source>
        <dbReference type="ARBA" id="ARBA00022630"/>
    </source>
</evidence>
<dbReference type="EMBL" id="CP042430">
    <property type="protein sequence ID" value="QEC50874.1"/>
    <property type="molecule type" value="Genomic_DNA"/>
</dbReference>
<evidence type="ECO:0000256" key="1">
    <source>
        <dbReference type="ARBA" id="ARBA00001974"/>
    </source>
</evidence>
<dbReference type="Gene3D" id="1.10.540.10">
    <property type="entry name" value="Acyl-CoA dehydrogenase/oxidase, N-terminal domain"/>
    <property type="match status" value="1"/>
</dbReference>
<dbReference type="FunFam" id="2.40.110.10:FF:000002">
    <property type="entry name" value="Acyl-CoA dehydrogenase fadE12"/>
    <property type="match status" value="1"/>
</dbReference>
<keyword evidence="3 6" id="KW-0285">Flavoprotein</keyword>
<name>A0A5B8UD33_9ACTN</name>
<dbReference type="InterPro" id="IPR013786">
    <property type="entry name" value="AcylCoA_DH/ox_N"/>
</dbReference>
<dbReference type="GO" id="GO:0003995">
    <property type="term" value="F:acyl-CoA dehydrogenase activity"/>
    <property type="evidence" value="ECO:0007669"/>
    <property type="project" value="InterPro"/>
</dbReference>
<accession>A0A5B8UD33</accession>
<evidence type="ECO:0000256" key="6">
    <source>
        <dbReference type="RuleBase" id="RU362125"/>
    </source>
</evidence>
<proteinExistence type="inferred from homology"/>
<dbReference type="Pfam" id="PF02770">
    <property type="entry name" value="Acyl-CoA_dh_M"/>
    <property type="match status" value="1"/>
</dbReference>
<dbReference type="SUPFAM" id="SSF47203">
    <property type="entry name" value="Acyl-CoA dehydrogenase C-terminal domain-like"/>
    <property type="match status" value="1"/>
</dbReference>
<dbReference type="InterPro" id="IPR036250">
    <property type="entry name" value="AcylCo_DH-like_C"/>
</dbReference>
<keyword evidence="11" id="KW-1185">Reference proteome</keyword>
<evidence type="ECO:0000313" key="10">
    <source>
        <dbReference type="EMBL" id="QEC50874.1"/>
    </source>
</evidence>
<dbReference type="InterPro" id="IPR037069">
    <property type="entry name" value="AcylCoA_DH/ox_N_sf"/>
</dbReference>
<dbReference type="PROSITE" id="PS00073">
    <property type="entry name" value="ACYL_COA_DH_2"/>
    <property type="match status" value="1"/>
</dbReference>
<evidence type="ECO:0000313" key="11">
    <source>
        <dbReference type="Proteomes" id="UP000321805"/>
    </source>
</evidence>
<evidence type="ECO:0000256" key="4">
    <source>
        <dbReference type="ARBA" id="ARBA00022827"/>
    </source>
</evidence>
<protein>
    <submittedName>
        <fullName evidence="10">Acyl-CoA dehydrogenase</fullName>
    </submittedName>
</protein>
<dbReference type="InterPro" id="IPR009100">
    <property type="entry name" value="AcylCoA_DH/oxidase_NM_dom_sf"/>
</dbReference>
<feature type="domain" description="Acyl-CoA dehydrogenase/oxidase C-terminal" evidence="7">
    <location>
        <begin position="231"/>
        <end position="379"/>
    </location>
</feature>
<dbReference type="AlphaFoldDB" id="A0A5B8UD33"/>
<dbReference type="PANTHER" id="PTHR43884:SF12">
    <property type="entry name" value="ISOVALERYL-COA DEHYDROGENASE, MITOCHONDRIAL-RELATED"/>
    <property type="match status" value="1"/>
</dbReference>
<comment type="similarity">
    <text evidence="2 6">Belongs to the acyl-CoA dehydrogenase family.</text>
</comment>
<dbReference type="OrthoDB" id="3205875at2"/>
<dbReference type="PANTHER" id="PTHR43884">
    <property type="entry name" value="ACYL-COA DEHYDROGENASE"/>
    <property type="match status" value="1"/>
</dbReference>
<feature type="domain" description="Acyl-CoA oxidase/dehydrogenase middle" evidence="8">
    <location>
        <begin position="123"/>
        <end position="219"/>
    </location>
</feature>
<evidence type="ECO:0000259" key="9">
    <source>
        <dbReference type="Pfam" id="PF02771"/>
    </source>
</evidence>
<organism evidence="10 11">
    <name type="scientific">Baekduia soli</name>
    <dbReference type="NCBI Taxonomy" id="496014"/>
    <lineage>
        <taxon>Bacteria</taxon>
        <taxon>Bacillati</taxon>
        <taxon>Actinomycetota</taxon>
        <taxon>Thermoleophilia</taxon>
        <taxon>Solirubrobacterales</taxon>
        <taxon>Baekduiaceae</taxon>
        <taxon>Baekduia</taxon>
    </lineage>
</organism>
<dbReference type="PIRSF" id="PIRSF016578">
    <property type="entry name" value="HsaA"/>
    <property type="match status" value="1"/>
</dbReference>
<evidence type="ECO:0000259" key="7">
    <source>
        <dbReference type="Pfam" id="PF00441"/>
    </source>
</evidence>
<dbReference type="Pfam" id="PF02771">
    <property type="entry name" value="Acyl-CoA_dh_N"/>
    <property type="match status" value="1"/>
</dbReference>
<dbReference type="Pfam" id="PF00441">
    <property type="entry name" value="Acyl-CoA_dh_1"/>
    <property type="match status" value="1"/>
</dbReference>
<dbReference type="InterPro" id="IPR009075">
    <property type="entry name" value="AcylCo_DH/oxidase_C"/>
</dbReference>
<comment type="cofactor">
    <cofactor evidence="1 6">
        <name>FAD</name>
        <dbReference type="ChEBI" id="CHEBI:57692"/>
    </cofactor>
</comment>
<evidence type="ECO:0000256" key="2">
    <source>
        <dbReference type="ARBA" id="ARBA00009347"/>
    </source>
</evidence>
<reference evidence="10 11" key="1">
    <citation type="journal article" date="2018" name="J. Microbiol.">
        <title>Baekduia soli gen. nov., sp. nov., a novel bacterium isolated from the soil of Baekdu Mountain and proposal of a novel family name, Baekduiaceae fam. nov.</title>
        <authorList>
            <person name="An D.S."/>
            <person name="Siddiqi M.Z."/>
            <person name="Kim K.H."/>
            <person name="Yu H.S."/>
            <person name="Im W.T."/>
        </authorList>
    </citation>
    <scope>NUCLEOTIDE SEQUENCE [LARGE SCALE GENOMIC DNA]</scope>
    <source>
        <strain evidence="10 11">BR7-21</strain>
    </source>
</reference>
<dbReference type="FunFam" id="1.20.140.10:FF:000001">
    <property type="entry name" value="Acyl-CoA dehydrogenase"/>
    <property type="match status" value="1"/>
</dbReference>
<evidence type="ECO:0000256" key="5">
    <source>
        <dbReference type="ARBA" id="ARBA00023002"/>
    </source>
</evidence>